<keyword evidence="4" id="KW-1185">Reference proteome</keyword>
<name>A0A540WCM5_9ACTN</name>
<gene>
    <name evidence="3" type="ORF">E6W39_37065</name>
</gene>
<reference evidence="3 4" key="1">
    <citation type="submission" date="2019-06" db="EMBL/GenBank/DDBJ databases">
        <title>Description of Kitasatospora acidophila sp. nov. isolated from pine grove soil, and reclassification of Streptomyces novaecaesareae to Kitasatospora novaeceasareae comb. nov.</title>
        <authorList>
            <person name="Kim M.J."/>
        </authorList>
    </citation>
    <scope>NUCLEOTIDE SEQUENCE [LARGE SCALE GENOMIC DNA]</scope>
    <source>
        <strain evidence="3 4">MMS16-CNU292</strain>
    </source>
</reference>
<keyword evidence="2" id="KW-1133">Transmembrane helix</keyword>
<accession>A0A540WCM5</accession>
<evidence type="ECO:0000256" key="1">
    <source>
        <dbReference type="SAM" id="MobiDB-lite"/>
    </source>
</evidence>
<keyword evidence="2" id="KW-0472">Membrane</keyword>
<evidence type="ECO:0000313" key="4">
    <source>
        <dbReference type="Proteomes" id="UP000319103"/>
    </source>
</evidence>
<dbReference type="AlphaFoldDB" id="A0A540WCM5"/>
<organism evidence="3 4">
    <name type="scientific">Kitasatospora acidiphila</name>
    <dbReference type="NCBI Taxonomy" id="2567942"/>
    <lineage>
        <taxon>Bacteria</taxon>
        <taxon>Bacillati</taxon>
        <taxon>Actinomycetota</taxon>
        <taxon>Actinomycetes</taxon>
        <taxon>Kitasatosporales</taxon>
        <taxon>Streptomycetaceae</taxon>
        <taxon>Kitasatospora</taxon>
    </lineage>
</organism>
<comment type="caution">
    <text evidence="3">The sequence shown here is derived from an EMBL/GenBank/DDBJ whole genome shotgun (WGS) entry which is preliminary data.</text>
</comment>
<evidence type="ECO:0000313" key="3">
    <source>
        <dbReference type="EMBL" id="TQF06780.1"/>
    </source>
</evidence>
<proteinExistence type="predicted"/>
<dbReference type="EMBL" id="VIGB01000003">
    <property type="protein sequence ID" value="TQF06780.1"/>
    <property type="molecule type" value="Genomic_DNA"/>
</dbReference>
<feature type="transmembrane region" description="Helical" evidence="2">
    <location>
        <begin position="68"/>
        <end position="88"/>
    </location>
</feature>
<dbReference type="RefSeq" id="WP_141637187.1">
    <property type="nucleotide sequence ID" value="NZ_VIGB01000003.1"/>
</dbReference>
<feature type="region of interest" description="Disordered" evidence="1">
    <location>
        <begin position="1"/>
        <end position="28"/>
    </location>
</feature>
<sequence length="102" mass="11584">MSAMEQQSKSENKSENKSEKGAPKPHPFRDMWDAVWNIRLTWVLIMIGVSMGLGLCAYQIATEQVVEIMAVFWGLTVLAILIFTARWLTERPGSGRHRQVAH</sequence>
<dbReference type="Proteomes" id="UP000319103">
    <property type="component" value="Unassembled WGS sequence"/>
</dbReference>
<feature type="transmembrane region" description="Helical" evidence="2">
    <location>
        <begin position="40"/>
        <end position="62"/>
    </location>
</feature>
<feature type="compositionally biased region" description="Basic and acidic residues" evidence="1">
    <location>
        <begin position="8"/>
        <end position="28"/>
    </location>
</feature>
<evidence type="ECO:0000256" key="2">
    <source>
        <dbReference type="SAM" id="Phobius"/>
    </source>
</evidence>
<protein>
    <submittedName>
        <fullName evidence="3">Uncharacterized protein</fullName>
    </submittedName>
</protein>
<keyword evidence="2" id="KW-0812">Transmembrane</keyword>